<gene>
    <name evidence="6" type="ORF">PFFVO_03186</name>
</gene>
<evidence type="ECO:0000313" key="7">
    <source>
        <dbReference type="Proteomes" id="UP000030690"/>
    </source>
</evidence>
<dbReference type="SUPFAM" id="SSF55248">
    <property type="entry name" value="PCD-like"/>
    <property type="match status" value="1"/>
</dbReference>
<protein>
    <recommendedName>
        <fullName evidence="3">4a-hydroxytetrahydrobiopterin dehydratase</fullName>
        <ecNumber evidence="3">4.2.1.96</ecNumber>
    </recommendedName>
    <alternativeName>
        <fullName evidence="5">4-alpha-hydroxy-tetrahydropterin dehydratase</fullName>
    </alternativeName>
</protein>
<dbReference type="GO" id="GO:0006729">
    <property type="term" value="P:tetrahydrobiopterin biosynthetic process"/>
    <property type="evidence" value="ECO:0007669"/>
    <property type="project" value="InterPro"/>
</dbReference>
<accession>A0A024V649</accession>
<dbReference type="CDD" id="cd00488">
    <property type="entry name" value="PCD_DCoH"/>
    <property type="match status" value="1"/>
</dbReference>
<dbReference type="Gene3D" id="3.30.1360.20">
    <property type="entry name" value="Transcriptional coactivator/pterin dehydratase"/>
    <property type="match status" value="1"/>
</dbReference>
<comment type="catalytic activity">
    <reaction evidence="1">
        <text>(4aS,6R)-4a-hydroxy-L-erythro-5,6,7,8-tetrahydrobiopterin = (6R)-L-erythro-6,7-dihydrobiopterin + H2O</text>
        <dbReference type="Rhea" id="RHEA:11920"/>
        <dbReference type="ChEBI" id="CHEBI:15377"/>
        <dbReference type="ChEBI" id="CHEBI:15642"/>
        <dbReference type="ChEBI" id="CHEBI:43120"/>
        <dbReference type="EC" id="4.2.1.96"/>
    </reaction>
</comment>
<reference evidence="6 7" key="1">
    <citation type="submission" date="2013-02" db="EMBL/GenBank/DDBJ databases">
        <title>The Genome Annotation of Plasmodium falciparum Vietnam Oak-Knoll (FVO).</title>
        <authorList>
            <consortium name="The Broad Institute Genome Sequencing Platform"/>
            <consortium name="The Broad Institute Genome Sequencing Center for Infectious Disease"/>
            <person name="Neafsey D."/>
            <person name="Hoffman S."/>
            <person name="Volkman S."/>
            <person name="Rosenthal P."/>
            <person name="Walker B."/>
            <person name="Young S.K."/>
            <person name="Zeng Q."/>
            <person name="Gargeya S."/>
            <person name="Fitzgerald M."/>
            <person name="Haas B."/>
            <person name="Abouelleil A."/>
            <person name="Allen A.W."/>
            <person name="Alvarado L."/>
            <person name="Arachchi H.M."/>
            <person name="Berlin A.M."/>
            <person name="Chapman S.B."/>
            <person name="Gainer-Dewar J."/>
            <person name="Goldberg J."/>
            <person name="Griggs A."/>
            <person name="Gujja S."/>
            <person name="Hansen M."/>
            <person name="Howarth C."/>
            <person name="Imamovic A."/>
            <person name="Ireland A."/>
            <person name="Larimer J."/>
            <person name="McCowan C."/>
            <person name="Murphy C."/>
            <person name="Pearson M."/>
            <person name="Poon T.W."/>
            <person name="Priest M."/>
            <person name="Roberts A."/>
            <person name="Saif S."/>
            <person name="Shea T."/>
            <person name="Sisk P."/>
            <person name="Sykes S."/>
            <person name="Wortman J."/>
            <person name="Nusbaum C."/>
            <person name="Birren B."/>
        </authorList>
    </citation>
    <scope>NUCLEOTIDE SEQUENCE [LARGE SCALE GENOMIC DNA]</scope>
    <source>
        <strain evidence="7">Vietnam Oak-Knoll (FVO)</strain>
    </source>
</reference>
<name>A0A024V649_PLAFA</name>
<evidence type="ECO:0000256" key="1">
    <source>
        <dbReference type="ARBA" id="ARBA00001554"/>
    </source>
</evidence>
<proteinExistence type="inferred from homology"/>
<keyword evidence="4" id="KW-0456">Lyase</keyword>
<sequence length="107" mass="12937">MKLFDKTKINSLIPSWNYKVKPDCYNYIQRKIKFPTFNEACTFLNKLFEENKKLDHHCKYISDYNKIKIKIYTHTSKDVTEKDIQLAQIIDDILKCHNHQIIEKNQK</sequence>
<dbReference type="InterPro" id="IPR036428">
    <property type="entry name" value="PCD_sf"/>
</dbReference>
<evidence type="ECO:0000256" key="4">
    <source>
        <dbReference type="ARBA" id="ARBA00023239"/>
    </source>
</evidence>
<dbReference type="AlphaFoldDB" id="A0A024V649"/>
<evidence type="ECO:0000256" key="5">
    <source>
        <dbReference type="ARBA" id="ARBA00030497"/>
    </source>
</evidence>
<dbReference type="EMBL" id="KI925085">
    <property type="protein sequence ID" value="ETW17959.1"/>
    <property type="molecule type" value="Genomic_DNA"/>
</dbReference>
<dbReference type="Proteomes" id="UP000030690">
    <property type="component" value="Unassembled WGS sequence"/>
</dbReference>
<evidence type="ECO:0000256" key="3">
    <source>
        <dbReference type="ARBA" id="ARBA00013252"/>
    </source>
</evidence>
<dbReference type="PANTHER" id="PTHR12599">
    <property type="entry name" value="PTERIN-4-ALPHA-CARBINOLAMINE DEHYDRATASE"/>
    <property type="match status" value="1"/>
</dbReference>
<dbReference type="OrthoDB" id="277398at2759"/>
<dbReference type="Pfam" id="PF01329">
    <property type="entry name" value="Pterin_4a"/>
    <property type="match status" value="1"/>
</dbReference>
<reference evidence="6 7" key="2">
    <citation type="submission" date="2013-02" db="EMBL/GenBank/DDBJ databases">
        <title>The Genome Sequence of Plasmodium falciparum Vietnam Oak-Knoll (FVO).</title>
        <authorList>
            <consortium name="The Broad Institute Genome Sequencing Platform"/>
            <consortium name="The Broad Institute Genome Sequencing Center for Infectious Disease"/>
            <person name="Neafsey D."/>
            <person name="Cheeseman I."/>
            <person name="Volkman S."/>
            <person name="Adams J."/>
            <person name="Walker B."/>
            <person name="Young S.K."/>
            <person name="Zeng Q."/>
            <person name="Gargeya S."/>
            <person name="Fitzgerald M."/>
            <person name="Haas B."/>
            <person name="Abouelleil A."/>
            <person name="Alvarado L."/>
            <person name="Arachchi H.M."/>
            <person name="Berlin A.M."/>
            <person name="Chapman S.B."/>
            <person name="Dewar J."/>
            <person name="Goldberg J."/>
            <person name="Griggs A."/>
            <person name="Gujja S."/>
            <person name="Hansen M."/>
            <person name="Howarth C."/>
            <person name="Imamovic A."/>
            <person name="Larimer J."/>
            <person name="McCowan C."/>
            <person name="Murphy C."/>
            <person name="Neiman D."/>
            <person name="Pearson M."/>
            <person name="Priest M."/>
            <person name="Roberts A."/>
            <person name="Saif S."/>
            <person name="Shea T."/>
            <person name="Sisk P."/>
            <person name="Sykes S."/>
            <person name="Wortman J."/>
            <person name="Nusbaum C."/>
            <person name="Birren B."/>
        </authorList>
    </citation>
    <scope>NUCLEOTIDE SEQUENCE [LARGE SCALE GENOMIC DNA]</scope>
    <source>
        <strain evidence="7">Vietnam Oak-Knoll (FVO)</strain>
    </source>
</reference>
<organism evidence="6 7">
    <name type="scientific">Plasmodium falciparum Vietnam Oak-Knoll</name>
    <name type="common">FVO</name>
    <dbReference type="NCBI Taxonomy" id="1036723"/>
    <lineage>
        <taxon>Eukaryota</taxon>
        <taxon>Sar</taxon>
        <taxon>Alveolata</taxon>
        <taxon>Apicomplexa</taxon>
        <taxon>Aconoidasida</taxon>
        <taxon>Haemosporida</taxon>
        <taxon>Plasmodiidae</taxon>
        <taxon>Plasmodium</taxon>
        <taxon>Plasmodium (Laverania)</taxon>
    </lineage>
</organism>
<dbReference type="GO" id="GO:0008124">
    <property type="term" value="F:4-alpha-hydroxytetrahydrobiopterin dehydratase activity"/>
    <property type="evidence" value="ECO:0007669"/>
    <property type="project" value="UniProtKB-EC"/>
</dbReference>
<comment type="similarity">
    <text evidence="2">Belongs to the pterin-4-alpha-carbinolamine dehydratase family.</text>
</comment>
<dbReference type="InterPro" id="IPR001533">
    <property type="entry name" value="Pterin_deHydtase"/>
</dbReference>
<evidence type="ECO:0000313" key="6">
    <source>
        <dbReference type="EMBL" id="ETW17959.1"/>
    </source>
</evidence>
<dbReference type="PANTHER" id="PTHR12599:SF0">
    <property type="entry name" value="PTERIN-4-ALPHA-CARBINOLAMINE DEHYDRATASE"/>
    <property type="match status" value="1"/>
</dbReference>
<dbReference type="SMR" id="A0A024V649"/>
<evidence type="ECO:0000256" key="2">
    <source>
        <dbReference type="ARBA" id="ARBA00006472"/>
    </source>
</evidence>
<dbReference type="EC" id="4.2.1.96" evidence="3"/>